<dbReference type="Ensembl" id="ENSECAT00000001973.4">
    <property type="protein sequence ID" value="ENSECAP00000001419.4"/>
    <property type="gene ID" value="ENSECAG00000002139.4"/>
</dbReference>
<protein>
    <submittedName>
        <fullName evidence="2">Uncharacterized protein</fullName>
    </submittedName>
</protein>
<feature type="compositionally biased region" description="Low complexity" evidence="1">
    <location>
        <begin position="226"/>
        <end position="236"/>
    </location>
</feature>
<dbReference type="Bgee" id="ENSECAG00000002139">
    <property type="expression patterns" value="Expressed in testis and 13 other cell types or tissues"/>
</dbReference>
<feature type="compositionally biased region" description="Pro residues" evidence="1">
    <location>
        <begin position="70"/>
        <end position="80"/>
    </location>
</feature>
<feature type="region of interest" description="Disordered" evidence="1">
    <location>
        <begin position="1"/>
        <end position="151"/>
    </location>
</feature>
<dbReference type="PaxDb" id="9796-ENSECAP00000001419"/>
<feature type="compositionally biased region" description="Low complexity" evidence="1">
    <location>
        <begin position="90"/>
        <end position="99"/>
    </location>
</feature>
<dbReference type="HOGENOM" id="CLU_2215776_0_0_1"/>
<keyword evidence="3" id="KW-1185">Reference proteome</keyword>
<sequence>KRGPLQTPASLSGNNNANITSAELGKETPRKRDQDPTRWWQRPRTALWERSPPSAPLCPPTALSQRHPAAAPPPLPPAPSRPVRRLQRVPSSPALPAARNARRPGGETAPPAPPGVGAPRPPPSAQRPAPSPLPGALTQAPGPLLRGLLGEDPGGIGGVEGGGGGVVLLAEEFAEGALHCLVLLHAAAGRAGPGRTSPAPCPGRARSPHRPPGDSTGPCPAPASPPARRATGAAGSAARLEMRATWTELTFLRTAVCPALGCEGSREIQTIWGDKETHGAMESGEDSQKPSLSSRGPKISSSKKMMTPRPPLSRSWKQDREQTLASAYVPVVMAPRGQNLDKLRFNFYTSQYSNSLNPFYTLQKPTCGYLYRRDTDHTRKRFDVPPANLILWRT</sequence>
<accession>F6W658</accession>
<dbReference type="GeneTree" id="ENSGT00390000014226"/>
<dbReference type="InParanoid" id="F6W658"/>
<evidence type="ECO:0000256" key="1">
    <source>
        <dbReference type="SAM" id="MobiDB-lite"/>
    </source>
</evidence>
<reference evidence="2" key="3">
    <citation type="submission" date="2025-09" db="UniProtKB">
        <authorList>
            <consortium name="Ensembl"/>
        </authorList>
    </citation>
    <scope>IDENTIFICATION</scope>
    <source>
        <strain evidence="2">Thoroughbred</strain>
    </source>
</reference>
<feature type="compositionally biased region" description="Polar residues" evidence="1">
    <location>
        <begin position="289"/>
        <end position="304"/>
    </location>
</feature>
<dbReference type="AlphaFoldDB" id="F6W658"/>
<name>F6W658_HORSE</name>
<feature type="compositionally biased region" description="Basic and acidic residues" evidence="1">
    <location>
        <begin position="24"/>
        <end position="36"/>
    </location>
</feature>
<reference evidence="2" key="2">
    <citation type="submission" date="2025-08" db="UniProtKB">
        <authorList>
            <consortium name="Ensembl"/>
        </authorList>
    </citation>
    <scope>IDENTIFICATION</scope>
    <source>
        <strain evidence="2">Thoroughbred</strain>
    </source>
</reference>
<dbReference type="PANTHER" id="PTHR35444:SF1">
    <property type="entry name" value="RIKEN CDNA 1700001C19 GENE"/>
    <property type="match status" value="1"/>
</dbReference>
<evidence type="ECO:0000313" key="3">
    <source>
        <dbReference type="Proteomes" id="UP000002281"/>
    </source>
</evidence>
<dbReference type="Pfam" id="PF22581">
    <property type="entry name" value="CIMIP3"/>
    <property type="match status" value="1"/>
</dbReference>
<dbReference type="InterPro" id="IPR054446">
    <property type="entry name" value="CIMIP3-like"/>
</dbReference>
<feature type="region of interest" description="Disordered" evidence="1">
    <location>
        <begin position="191"/>
        <end position="236"/>
    </location>
</feature>
<reference evidence="2 3" key="1">
    <citation type="journal article" date="2009" name="Science">
        <title>Genome sequence, comparative analysis, and population genetics of the domestic horse.</title>
        <authorList>
            <consortium name="Broad Institute Genome Sequencing Platform"/>
            <consortium name="Broad Institute Whole Genome Assembly Team"/>
            <person name="Wade C.M."/>
            <person name="Giulotto E."/>
            <person name="Sigurdsson S."/>
            <person name="Zoli M."/>
            <person name="Gnerre S."/>
            <person name="Imsland F."/>
            <person name="Lear T.L."/>
            <person name="Adelson D.L."/>
            <person name="Bailey E."/>
            <person name="Bellone R.R."/>
            <person name="Bloecker H."/>
            <person name="Distl O."/>
            <person name="Edgar R.C."/>
            <person name="Garber M."/>
            <person name="Leeb T."/>
            <person name="Mauceli E."/>
            <person name="MacLeod J.N."/>
            <person name="Penedo M.C.T."/>
            <person name="Raison J.M."/>
            <person name="Sharpe T."/>
            <person name="Vogel J."/>
            <person name="Andersson L."/>
            <person name="Antczak D.F."/>
            <person name="Biagi T."/>
            <person name="Binns M.M."/>
            <person name="Chowdhary B.P."/>
            <person name="Coleman S.J."/>
            <person name="Della Valle G."/>
            <person name="Fryc S."/>
            <person name="Guerin G."/>
            <person name="Hasegawa T."/>
            <person name="Hill E.W."/>
            <person name="Jurka J."/>
            <person name="Kiialainen A."/>
            <person name="Lindgren G."/>
            <person name="Liu J."/>
            <person name="Magnani E."/>
            <person name="Mickelson J.R."/>
            <person name="Murray J."/>
            <person name="Nergadze S.G."/>
            <person name="Onofrio R."/>
            <person name="Pedroni S."/>
            <person name="Piras M.F."/>
            <person name="Raudsepp T."/>
            <person name="Rocchi M."/>
            <person name="Roeed K.H."/>
            <person name="Ryder O.A."/>
            <person name="Searle S."/>
            <person name="Skow L."/>
            <person name="Swinburne J.E."/>
            <person name="Syvaenen A.C."/>
            <person name="Tozaki T."/>
            <person name="Valberg S.J."/>
            <person name="Vaudin M."/>
            <person name="White J.R."/>
            <person name="Zody M.C."/>
            <person name="Lander E.S."/>
            <person name="Lindblad-Toh K."/>
        </authorList>
    </citation>
    <scope>NUCLEOTIDE SEQUENCE [LARGE SCALE GENOMIC DNA]</scope>
    <source>
        <strain evidence="2 3">Thoroughbred</strain>
    </source>
</reference>
<dbReference type="Proteomes" id="UP000002281">
    <property type="component" value="Chromosome 20"/>
</dbReference>
<feature type="region of interest" description="Disordered" evidence="1">
    <location>
        <begin position="278"/>
        <end position="318"/>
    </location>
</feature>
<evidence type="ECO:0000313" key="2">
    <source>
        <dbReference type="Ensembl" id="ENSECAP00000001419.4"/>
    </source>
</evidence>
<feature type="compositionally biased region" description="Polar residues" evidence="1">
    <location>
        <begin position="7"/>
        <end position="21"/>
    </location>
</feature>
<organism evidence="2 3">
    <name type="scientific">Equus caballus</name>
    <name type="common">Horse</name>
    <dbReference type="NCBI Taxonomy" id="9796"/>
    <lineage>
        <taxon>Eukaryota</taxon>
        <taxon>Metazoa</taxon>
        <taxon>Chordata</taxon>
        <taxon>Craniata</taxon>
        <taxon>Vertebrata</taxon>
        <taxon>Euteleostomi</taxon>
        <taxon>Mammalia</taxon>
        <taxon>Eutheria</taxon>
        <taxon>Laurasiatheria</taxon>
        <taxon>Perissodactyla</taxon>
        <taxon>Equidae</taxon>
        <taxon>Equus</taxon>
    </lineage>
</organism>
<dbReference type="PANTHER" id="PTHR35444">
    <property type="entry name" value="RIKEN CDNA 1700001C19 GENE"/>
    <property type="match status" value="1"/>
</dbReference>
<proteinExistence type="predicted"/>
<feature type="compositionally biased region" description="Pro residues" evidence="1">
    <location>
        <begin position="110"/>
        <end position="133"/>
    </location>
</feature>